<dbReference type="HOGENOM" id="CLU_3134850_0_0_9"/>
<dbReference type="RefSeq" id="WP_013842769.1">
    <property type="nucleotide sequence ID" value="NC_015589.1"/>
</dbReference>
<gene>
    <name evidence="1" type="ordered locus">Desru_2803</name>
</gene>
<organism evidence="1 2">
    <name type="scientific">Desulforamulus ruminis (strain ATCC 23193 / DSM 2154 / NCIMB 8452 / DL)</name>
    <name type="common">Desulfotomaculum ruminis</name>
    <dbReference type="NCBI Taxonomy" id="696281"/>
    <lineage>
        <taxon>Bacteria</taxon>
        <taxon>Bacillati</taxon>
        <taxon>Bacillota</taxon>
        <taxon>Clostridia</taxon>
        <taxon>Eubacteriales</taxon>
        <taxon>Peptococcaceae</taxon>
        <taxon>Desulforamulus</taxon>
    </lineage>
</organism>
<dbReference type="STRING" id="696281.Desru_2803"/>
<dbReference type="KEGG" id="dru:Desru_2803"/>
<name>F6DRZ3_DESRL</name>
<dbReference type="AlphaFoldDB" id="F6DRZ3"/>
<evidence type="ECO:0000313" key="2">
    <source>
        <dbReference type="Proteomes" id="UP000009234"/>
    </source>
</evidence>
<sequence>MTRIEELVKEIEQLPLKQQQVLFNLLSDTLDTLGWFKLNNIVFFGEGED</sequence>
<proteinExistence type="predicted"/>
<keyword evidence="2" id="KW-1185">Reference proteome</keyword>
<dbReference type="EMBL" id="CP002780">
    <property type="protein sequence ID" value="AEG61017.1"/>
    <property type="molecule type" value="Genomic_DNA"/>
</dbReference>
<accession>F6DRZ3</accession>
<evidence type="ECO:0000313" key="1">
    <source>
        <dbReference type="EMBL" id="AEG61017.1"/>
    </source>
</evidence>
<reference evidence="2" key="1">
    <citation type="submission" date="2011-05" db="EMBL/GenBank/DDBJ databases">
        <title>Complete sequence of Desulfotomaculum ruminis DSM 2154.</title>
        <authorList>
            <person name="Lucas S."/>
            <person name="Copeland A."/>
            <person name="Lapidus A."/>
            <person name="Cheng J.-F."/>
            <person name="Goodwin L."/>
            <person name="Pitluck S."/>
            <person name="Lu M."/>
            <person name="Detter J.C."/>
            <person name="Han C."/>
            <person name="Tapia R."/>
            <person name="Land M."/>
            <person name="Hauser L."/>
            <person name="Kyrpides N."/>
            <person name="Ivanova N."/>
            <person name="Mikhailova N."/>
            <person name="Pagani I."/>
            <person name="Stams A.J.M."/>
            <person name="Plugge C.M."/>
            <person name="Muyzer G."/>
            <person name="Kuever J."/>
            <person name="Parshina S.N."/>
            <person name="Ivanova A.E."/>
            <person name="Nazina T.N."/>
            <person name="Brambilla E."/>
            <person name="Spring S."/>
            <person name="Klenk H.-P."/>
            <person name="Woyke T."/>
        </authorList>
    </citation>
    <scope>NUCLEOTIDE SEQUENCE [LARGE SCALE GENOMIC DNA]</scope>
    <source>
        <strain evidence="2">ATCC 23193 / DSM 2154 / NCIB 8452 / DL</strain>
    </source>
</reference>
<reference evidence="1 2" key="2">
    <citation type="journal article" date="2012" name="Stand. Genomic Sci.">
        <title>Complete genome sequence of the sulfate-reducing firmicute Desulfotomaculum ruminis type strain (DL(T)).</title>
        <authorList>
            <person name="Spring S."/>
            <person name="Visser M."/>
            <person name="Lu M."/>
            <person name="Copeland A."/>
            <person name="Lapidus A."/>
            <person name="Lucas S."/>
            <person name="Cheng J.F."/>
            <person name="Han C."/>
            <person name="Tapia R."/>
            <person name="Goodwin L.A."/>
            <person name="Pitluck S."/>
            <person name="Ivanova N."/>
            <person name="Land M."/>
            <person name="Hauser L."/>
            <person name="Larimer F."/>
            <person name="Rohde M."/>
            <person name="Goker M."/>
            <person name="Detter J.C."/>
            <person name="Kyrpides N.C."/>
            <person name="Woyke T."/>
            <person name="Schaap P.J."/>
            <person name="Plugge C.M."/>
            <person name="Muyzer G."/>
            <person name="Kuever J."/>
            <person name="Pereira I.A."/>
            <person name="Parshina S.N."/>
            <person name="Bernier-Latmani R."/>
            <person name="Stams A.J."/>
            <person name="Klenk H.P."/>
        </authorList>
    </citation>
    <scope>NUCLEOTIDE SEQUENCE [LARGE SCALE GENOMIC DNA]</scope>
    <source>
        <strain evidence="2">ATCC 23193 / DSM 2154 / NCIB 8452 / DL</strain>
    </source>
</reference>
<dbReference type="Proteomes" id="UP000009234">
    <property type="component" value="Chromosome"/>
</dbReference>
<protein>
    <submittedName>
        <fullName evidence="1">Uncharacterized protein</fullName>
    </submittedName>
</protein>